<dbReference type="EMBL" id="PVNA01000001">
    <property type="protein sequence ID" value="PRX15256.1"/>
    <property type="molecule type" value="Genomic_DNA"/>
</dbReference>
<dbReference type="PANTHER" id="PTHR12526">
    <property type="entry name" value="GLYCOSYLTRANSFERASE"/>
    <property type="match status" value="1"/>
</dbReference>
<evidence type="ECO:0000313" key="3">
    <source>
        <dbReference type="EMBL" id="PRX15256.1"/>
    </source>
</evidence>
<dbReference type="PANTHER" id="PTHR12526:SF630">
    <property type="entry name" value="GLYCOSYLTRANSFERASE"/>
    <property type="match status" value="1"/>
</dbReference>
<dbReference type="Proteomes" id="UP000239997">
    <property type="component" value="Unassembled WGS sequence"/>
</dbReference>
<reference evidence="3 5" key="2">
    <citation type="submission" date="2018-03" db="EMBL/GenBank/DDBJ databases">
        <title>Genomic Encyclopedia of Archaeal and Bacterial Type Strains, Phase II (KMG-II): from individual species to whole genera.</title>
        <authorList>
            <person name="Goeker M."/>
        </authorList>
    </citation>
    <scope>NUCLEOTIDE SEQUENCE [LARGE SCALE GENOMIC DNA]</scope>
    <source>
        <strain evidence="3 5">DSM 22727</strain>
    </source>
</reference>
<gene>
    <name evidence="2" type="ORF">IL45_09720</name>
    <name evidence="3" type="ORF">LY02_00471</name>
</gene>
<dbReference type="OrthoDB" id="9790710at2"/>
<keyword evidence="5" id="KW-1185">Reference proteome</keyword>
<dbReference type="EMBL" id="JPJI01000032">
    <property type="protein sequence ID" value="KEZ92420.1"/>
    <property type="molecule type" value="Genomic_DNA"/>
</dbReference>
<dbReference type="GO" id="GO:0016757">
    <property type="term" value="F:glycosyltransferase activity"/>
    <property type="evidence" value="ECO:0007669"/>
    <property type="project" value="InterPro"/>
</dbReference>
<dbReference type="Gene3D" id="3.40.50.2000">
    <property type="entry name" value="Glycogen Phosphorylase B"/>
    <property type="match status" value="2"/>
</dbReference>
<protein>
    <submittedName>
        <fullName evidence="3">Glycosyltransferase involved in cell wall biosynthesis</fullName>
    </submittedName>
</protein>
<evidence type="ECO:0000259" key="1">
    <source>
        <dbReference type="Pfam" id="PF00534"/>
    </source>
</evidence>
<accession>A0A084JTY6</accession>
<proteinExistence type="predicted"/>
<name>A0A084JTY6_NONUL</name>
<evidence type="ECO:0000313" key="4">
    <source>
        <dbReference type="Proteomes" id="UP000028531"/>
    </source>
</evidence>
<reference evidence="2 4" key="1">
    <citation type="submission" date="2014-07" db="EMBL/GenBank/DDBJ databases">
        <title>Draft genome sequence of Nonlabens ulvanivorans, an ulvan degrading bacterium.</title>
        <authorList>
            <person name="Kopel M."/>
            <person name="Helbert W."/>
            <person name="Henrissat B."/>
            <person name="Doniger T."/>
            <person name="Banin E."/>
        </authorList>
    </citation>
    <scope>NUCLEOTIDE SEQUENCE [LARGE SCALE GENOMIC DNA]</scope>
    <source>
        <strain evidence="2 4">PLR</strain>
    </source>
</reference>
<feature type="domain" description="Glycosyl transferase family 1" evidence="1">
    <location>
        <begin position="172"/>
        <end position="332"/>
    </location>
</feature>
<evidence type="ECO:0000313" key="2">
    <source>
        <dbReference type="EMBL" id="KEZ92420.1"/>
    </source>
</evidence>
<dbReference type="Pfam" id="PF00534">
    <property type="entry name" value="Glycos_transf_1"/>
    <property type="match status" value="1"/>
</dbReference>
<dbReference type="SUPFAM" id="SSF53756">
    <property type="entry name" value="UDP-Glycosyltransferase/glycogen phosphorylase"/>
    <property type="match status" value="1"/>
</dbReference>
<dbReference type="Proteomes" id="UP000028531">
    <property type="component" value="Unassembled WGS sequence"/>
</dbReference>
<comment type="caution">
    <text evidence="2">The sequence shown here is derived from an EMBL/GenBank/DDBJ whole genome shotgun (WGS) entry which is preliminary data.</text>
</comment>
<dbReference type="RefSeq" id="WP_036583226.1">
    <property type="nucleotide sequence ID" value="NZ_JPJI01000032.1"/>
</dbReference>
<sequence length="358" mass="40823">MGEKLILIQTVIPDYRLKFINQIKKELKTDFKTACGERFFDPTIKKSKGYEPDFLLKNRFFLNNKFLWQSGILNYVFSNSILIISLNPRVLSNWFILIIRKLTGRKTLVWGHAWPKSGMNSKSDKLRHIMRMLADEIIVYTNGQKKELAIKMPNKVIHSAPNALLYKEEMSSEHFKDPCNIIFVSRMVENKKAMLLFLAFEKIVSQLPTDSKLILIGDGPEKKLIKDQITKSDLKGRIILPGTVVDKVQLNEYYKSSLISVSPGRVGLGLTQSLGYGVPMIIAKNELHGPEVEVAVEGVNSYFFQEDNVDDLALKILEAFRNSVTILDSREKLSLDCKNTFSIEVMATTFVNLLNKIN</sequence>
<organism evidence="2 4">
    <name type="scientific">Nonlabens ulvanivorans</name>
    <name type="common">Persicivirga ulvanivorans</name>
    <dbReference type="NCBI Taxonomy" id="906888"/>
    <lineage>
        <taxon>Bacteria</taxon>
        <taxon>Pseudomonadati</taxon>
        <taxon>Bacteroidota</taxon>
        <taxon>Flavobacteriia</taxon>
        <taxon>Flavobacteriales</taxon>
        <taxon>Flavobacteriaceae</taxon>
        <taxon>Nonlabens</taxon>
    </lineage>
</organism>
<dbReference type="InterPro" id="IPR001296">
    <property type="entry name" value="Glyco_trans_1"/>
</dbReference>
<dbReference type="AlphaFoldDB" id="A0A084JTY6"/>
<evidence type="ECO:0000313" key="5">
    <source>
        <dbReference type="Proteomes" id="UP000239997"/>
    </source>
</evidence>